<dbReference type="Pfam" id="PF00708">
    <property type="entry name" value="Acylphosphatase"/>
    <property type="match status" value="1"/>
</dbReference>
<gene>
    <name evidence="7" type="ORF">ENL70_02330</name>
</gene>
<dbReference type="InterPro" id="IPR020456">
    <property type="entry name" value="Acylphosphatase"/>
</dbReference>
<dbReference type="SUPFAM" id="SSF54975">
    <property type="entry name" value="Acylphosphatase/BLUF domain-like"/>
    <property type="match status" value="1"/>
</dbReference>
<dbReference type="PROSITE" id="PS00150">
    <property type="entry name" value="ACYLPHOSPHATASE_1"/>
    <property type="match status" value="1"/>
</dbReference>
<keyword evidence="4" id="KW-0378">Hydrolase</keyword>
<evidence type="ECO:0000259" key="6">
    <source>
        <dbReference type="PROSITE" id="PS51160"/>
    </source>
</evidence>
<dbReference type="InterPro" id="IPR036046">
    <property type="entry name" value="Acylphosphatase-like_dom_sf"/>
</dbReference>
<protein>
    <recommendedName>
        <fullName evidence="2 4">acylphosphatase</fullName>
        <ecNumber evidence="2 4">3.6.1.7</ecNumber>
    </recommendedName>
</protein>
<evidence type="ECO:0000256" key="4">
    <source>
        <dbReference type="PROSITE-ProRule" id="PRU00520"/>
    </source>
</evidence>
<dbReference type="Gene3D" id="3.30.70.100">
    <property type="match status" value="1"/>
</dbReference>
<dbReference type="InterPro" id="IPR001792">
    <property type="entry name" value="Acylphosphatase-like_dom"/>
</dbReference>
<feature type="active site" evidence="4">
    <location>
        <position position="17"/>
    </location>
</feature>
<feature type="domain" description="Acylphosphatase-like" evidence="6">
    <location>
        <begin position="2"/>
        <end position="89"/>
    </location>
</feature>
<proteinExistence type="inferred from homology"/>
<evidence type="ECO:0000256" key="5">
    <source>
        <dbReference type="RuleBase" id="RU004168"/>
    </source>
</evidence>
<organism evidence="7">
    <name type="scientific">Thermodesulfobium narugense</name>
    <dbReference type="NCBI Taxonomy" id="184064"/>
    <lineage>
        <taxon>Bacteria</taxon>
        <taxon>Pseudomonadati</taxon>
        <taxon>Thermodesulfobiota</taxon>
        <taxon>Thermodesulfobiia</taxon>
        <taxon>Thermodesulfobiales</taxon>
        <taxon>Thermodesulfobiaceae</taxon>
        <taxon>Thermodesulfobium</taxon>
    </lineage>
</organism>
<comment type="caution">
    <text evidence="7">The sequence shown here is derived from an EMBL/GenBank/DDBJ whole genome shotgun (WGS) entry which is preliminary data.</text>
</comment>
<sequence>MTLFAKVIGKVQGVYFRAYTQEVARKLGLTGMVRNLPDGSVEVIAVGNEETIDELIRLLKRGSPGSNVTNVEIKKEKNDLAFDDFRIVY</sequence>
<dbReference type="PANTHER" id="PTHR47268:SF4">
    <property type="entry name" value="ACYLPHOSPHATASE"/>
    <property type="match status" value="1"/>
</dbReference>
<dbReference type="AlphaFoldDB" id="A0A7C5PGB7"/>
<dbReference type="InterPro" id="IPR017968">
    <property type="entry name" value="Acylphosphatase_CS"/>
</dbReference>
<evidence type="ECO:0000256" key="3">
    <source>
        <dbReference type="ARBA" id="ARBA00047645"/>
    </source>
</evidence>
<evidence type="ECO:0000256" key="2">
    <source>
        <dbReference type="ARBA" id="ARBA00012150"/>
    </source>
</evidence>
<dbReference type="EC" id="3.6.1.7" evidence="2 4"/>
<accession>A0A7C5PGB7</accession>
<reference evidence="7" key="1">
    <citation type="journal article" date="2020" name="mSystems">
        <title>Genome- and Community-Level Interaction Insights into Carbon Utilization and Element Cycling Functions of Hydrothermarchaeota in Hydrothermal Sediment.</title>
        <authorList>
            <person name="Zhou Z."/>
            <person name="Liu Y."/>
            <person name="Xu W."/>
            <person name="Pan J."/>
            <person name="Luo Z.H."/>
            <person name="Li M."/>
        </authorList>
    </citation>
    <scope>NUCLEOTIDE SEQUENCE [LARGE SCALE GENOMIC DNA]</scope>
    <source>
        <strain evidence="7">SpSt-1019</strain>
    </source>
</reference>
<name>A0A7C5PGB7_9BACT</name>
<evidence type="ECO:0000313" key="7">
    <source>
        <dbReference type="EMBL" id="HHI65371.1"/>
    </source>
</evidence>
<dbReference type="GO" id="GO:0003998">
    <property type="term" value="F:acylphosphatase activity"/>
    <property type="evidence" value="ECO:0007669"/>
    <property type="project" value="UniProtKB-EC"/>
</dbReference>
<evidence type="ECO:0000256" key="1">
    <source>
        <dbReference type="ARBA" id="ARBA00005614"/>
    </source>
</evidence>
<dbReference type="EMBL" id="DRUY01000080">
    <property type="protein sequence ID" value="HHI65371.1"/>
    <property type="molecule type" value="Genomic_DNA"/>
</dbReference>
<dbReference type="PROSITE" id="PS51160">
    <property type="entry name" value="ACYLPHOSPHATASE_3"/>
    <property type="match status" value="1"/>
</dbReference>
<feature type="active site" evidence="4">
    <location>
        <position position="35"/>
    </location>
</feature>
<comment type="similarity">
    <text evidence="1 5">Belongs to the acylphosphatase family.</text>
</comment>
<comment type="catalytic activity">
    <reaction evidence="3 4">
        <text>an acyl phosphate + H2O = a carboxylate + phosphate + H(+)</text>
        <dbReference type="Rhea" id="RHEA:14965"/>
        <dbReference type="ChEBI" id="CHEBI:15377"/>
        <dbReference type="ChEBI" id="CHEBI:15378"/>
        <dbReference type="ChEBI" id="CHEBI:29067"/>
        <dbReference type="ChEBI" id="CHEBI:43474"/>
        <dbReference type="ChEBI" id="CHEBI:59918"/>
        <dbReference type="EC" id="3.6.1.7"/>
    </reaction>
</comment>
<dbReference type="PANTHER" id="PTHR47268">
    <property type="entry name" value="ACYLPHOSPHATASE"/>
    <property type="match status" value="1"/>
</dbReference>